<feature type="domain" description="TonB-dependent receptor plug" evidence="14">
    <location>
        <begin position="50"/>
        <end position="159"/>
    </location>
</feature>
<evidence type="ECO:0000256" key="10">
    <source>
        <dbReference type="PROSITE-ProRule" id="PRU01360"/>
    </source>
</evidence>
<evidence type="ECO:0000256" key="6">
    <source>
        <dbReference type="ARBA" id="ARBA00023065"/>
    </source>
</evidence>
<keyword evidence="8 10" id="KW-0472">Membrane</keyword>
<dbReference type="Pfam" id="PF07715">
    <property type="entry name" value="Plug"/>
    <property type="match status" value="1"/>
</dbReference>
<organism evidence="15 16">
    <name type="scientific">Mucilaginibacter yixingensis</name>
    <dbReference type="NCBI Taxonomy" id="1295612"/>
    <lineage>
        <taxon>Bacteria</taxon>
        <taxon>Pseudomonadati</taxon>
        <taxon>Bacteroidota</taxon>
        <taxon>Sphingobacteriia</taxon>
        <taxon>Sphingobacteriales</taxon>
        <taxon>Sphingobacteriaceae</taxon>
        <taxon>Mucilaginibacter</taxon>
    </lineage>
</organism>
<dbReference type="RefSeq" id="WP_107828806.1">
    <property type="nucleotide sequence ID" value="NZ_CP160205.1"/>
</dbReference>
<keyword evidence="6" id="KW-0406">Ion transport</keyword>
<dbReference type="SUPFAM" id="SSF56935">
    <property type="entry name" value="Porins"/>
    <property type="match status" value="1"/>
</dbReference>
<dbReference type="Pfam" id="PF00593">
    <property type="entry name" value="TonB_dep_Rec_b-barrel"/>
    <property type="match status" value="1"/>
</dbReference>
<feature type="signal peptide" evidence="12">
    <location>
        <begin position="1"/>
        <end position="26"/>
    </location>
</feature>
<dbReference type="GO" id="GO:0006811">
    <property type="term" value="P:monoatomic ion transport"/>
    <property type="evidence" value="ECO:0007669"/>
    <property type="project" value="UniProtKB-KW"/>
</dbReference>
<dbReference type="GO" id="GO:0009279">
    <property type="term" value="C:cell outer membrane"/>
    <property type="evidence" value="ECO:0007669"/>
    <property type="project" value="UniProtKB-SubCell"/>
</dbReference>
<evidence type="ECO:0000256" key="8">
    <source>
        <dbReference type="ARBA" id="ARBA00023136"/>
    </source>
</evidence>
<dbReference type="Proteomes" id="UP000244168">
    <property type="component" value="Unassembled WGS sequence"/>
</dbReference>
<dbReference type="InterPro" id="IPR000531">
    <property type="entry name" value="Beta-barrel_TonB"/>
</dbReference>
<keyword evidence="3 10" id="KW-1134">Transmembrane beta strand</keyword>
<evidence type="ECO:0000256" key="12">
    <source>
        <dbReference type="SAM" id="SignalP"/>
    </source>
</evidence>
<dbReference type="InterPro" id="IPR010916">
    <property type="entry name" value="TonB_box_CS"/>
</dbReference>
<dbReference type="InterPro" id="IPR039426">
    <property type="entry name" value="TonB-dep_rcpt-like"/>
</dbReference>
<gene>
    <name evidence="15" type="ORF">C8P68_104356</name>
</gene>
<evidence type="ECO:0000256" key="11">
    <source>
        <dbReference type="RuleBase" id="RU003357"/>
    </source>
</evidence>
<proteinExistence type="inferred from homology"/>
<evidence type="ECO:0000256" key="3">
    <source>
        <dbReference type="ARBA" id="ARBA00022452"/>
    </source>
</evidence>
<dbReference type="CDD" id="cd01347">
    <property type="entry name" value="ligand_gated_channel"/>
    <property type="match status" value="1"/>
</dbReference>
<keyword evidence="2 10" id="KW-0813">Transport</keyword>
<evidence type="ECO:0000256" key="9">
    <source>
        <dbReference type="ARBA" id="ARBA00023237"/>
    </source>
</evidence>
<accession>A0A2T5JA02</accession>
<dbReference type="InterPro" id="IPR012910">
    <property type="entry name" value="Plug_dom"/>
</dbReference>
<evidence type="ECO:0000313" key="16">
    <source>
        <dbReference type="Proteomes" id="UP000244168"/>
    </source>
</evidence>
<evidence type="ECO:0000256" key="7">
    <source>
        <dbReference type="ARBA" id="ARBA00023077"/>
    </source>
</evidence>
<keyword evidence="7 11" id="KW-0798">TonB box</keyword>
<dbReference type="AlphaFoldDB" id="A0A2T5JA02"/>
<evidence type="ECO:0000256" key="5">
    <source>
        <dbReference type="ARBA" id="ARBA00022729"/>
    </source>
</evidence>
<dbReference type="PROSITE" id="PS52016">
    <property type="entry name" value="TONB_DEPENDENT_REC_3"/>
    <property type="match status" value="1"/>
</dbReference>
<name>A0A2T5JA02_9SPHI</name>
<comment type="subcellular location">
    <subcellularLocation>
        <location evidence="1 10">Cell outer membrane</location>
        <topology evidence="1 10">Multi-pass membrane protein</topology>
    </subcellularLocation>
</comment>
<comment type="similarity">
    <text evidence="10 11">Belongs to the TonB-dependent receptor family.</text>
</comment>
<feature type="chain" id="PRO_5015525919" evidence="12">
    <location>
        <begin position="27"/>
        <end position="648"/>
    </location>
</feature>
<dbReference type="Gene3D" id="2.40.170.20">
    <property type="entry name" value="TonB-dependent receptor, beta-barrel domain"/>
    <property type="match status" value="1"/>
</dbReference>
<keyword evidence="9 10" id="KW-0998">Cell outer membrane</keyword>
<dbReference type="PANTHER" id="PTHR30069:SF53">
    <property type="entry name" value="COLICIN I RECEPTOR-RELATED"/>
    <property type="match status" value="1"/>
</dbReference>
<evidence type="ECO:0000256" key="4">
    <source>
        <dbReference type="ARBA" id="ARBA00022692"/>
    </source>
</evidence>
<evidence type="ECO:0000313" key="15">
    <source>
        <dbReference type="EMBL" id="PTQ96864.1"/>
    </source>
</evidence>
<dbReference type="EMBL" id="QAOQ01000004">
    <property type="protein sequence ID" value="PTQ96864.1"/>
    <property type="molecule type" value="Genomic_DNA"/>
</dbReference>
<evidence type="ECO:0000259" key="14">
    <source>
        <dbReference type="Pfam" id="PF07715"/>
    </source>
</evidence>
<comment type="caution">
    <text evidence="15">The sequence shown here is derived from an EMBL/GenBank/DDBJ whole genome shotgun (WGS) entry which is preliminary data.</text>
</comment>
<sequence length="648" mass="71392">MKKNFIVVAAGLGLAQLALPATKALAQTRDTTTRDLNTVVVTATRSPKTLKEIGRAVTVISAEQIKQSQGKTLPQLLNLVPGLMFSGVTNAPGQATEVYLRGASAGNTLILIDGFPVNDAQSIAGNYDLNSIAMDQIDHIEILKGSGSTLYGSDAVAGVINIITRHAQGKGVKAAVQLNGGSYNTFRESADINGMVNQTGIAVNVSNTDSRGFSAAAPPSGNTLPFDNDGFYQRSISANISQYVSSAFTLKGNLQLSRNTGDLDFDAFTDDKDDTYKRTFMFAGLGAAWTLPAGSLLVNASQNNVWSDYNNLPSDNFNTASASQNLGRVSNIEAVFNYTFDKNWSITSGADYKYYNTIQHSAYRTDGYNPPPSSVYGSSNITSVYTSLFFKAGIFHIETGARYNHHNTYGDNFTYTINPSVYVFDRLKVFGTIASAYKAPTLYQLYAAPYGNSALKPEKTTASYEAGFEWEVIKKVLTFNTAFYQRKIKDAITTDSKFVYQNINRQNDKGFESELGFKKDKLTASAYMTYVVGKQTNAAGVEVNNLYRRPKNTYGANASYQVLPTFVVGLDYKYMGDRQDQDFNSPPYPAIVDLKHYNLLNAHLQWQATKKLMLFTDLNNILNKTYIEWYGYSTRKINFMSGLKYQFN</sequence>
<dbReference type="InterPro" id="IPR037066">
    <property type="entry name" value="Plug_dom_sf"/>
</dbReference>
<keyword evidence="5 12" id="KW-0732">Signal</keyword>
<dbReference type="GO" id="GO:0015889">
    <property type="term" value="P:cobalamin transport"/>
    <property type="evidence" value="ECO:0007669"/>
    <property type="project" value="TreeGrafter"/>
</dbReference>
<evidence type="ECO:0000256" key="1">
    <source>
        <dbReference type="ARBA" id="ARBA00004571"/>
    </source>
</evidence>
<reference evidence="15 16" key="1">
    <citation type="submission" date="2018-04" db="EMBL/GenBank/DDBJ databases">
        <title>Genomic Encyclopedia of Archaeal and Bacterial Type Strains, Phase II (KMG-II): from individual species to whole genera.</title>
        <authorList>
            <person name="Goeker M."/>
        </authorList>
    </citation>
    <scope>NUCLEOTIDE SEQUENCE [LARGE SCALE GENOMIC DNA]</scope>
    <source>
        <strain evidence="15 16">DSM 26809</strain>
    </source>
</reference>
<feature type="domain" description="TonB-dependent receptor-like beta-barrel" evidence="13">
    <location>
        <begin position="232"/>
        <end position="621"/>
    </location>
</feature>
<protein>
    <submittedName>
        <fullName evidence="15">Vitamin B12 transporter</fullName>
    </submittedName>
</protein>
<dbReference type="InterPro" id="IPR036942">
    <property type="entry name" value="Beta-barrel_TonB_sf"/>
</dbReference>
<dbReference type="PROSITE" id="PS00430">
    <property type="entry name" value="TONB_DEPENDENT_REC_1"/>
    <property type="match status" value="1"/>
</dbReference>
<evidence type="ECO:0000256" key="2">
    <source>
        <dbReference type="ARBA" id="ARBA00022448"/>
    </source>
</evidence>
<evidence type="ECO:0000259" key="13">
    <source>
        <dbReference type="Pfam" id="PF00593"/>
    </source>
</evidence>
<dbReference type="PANTHER" id="PTHR30069">
    <property type="entry name" value="TONB-DEPENDENT OUTER MEMBRANE RECEPTOR"/>
    <property type="match status" value="1"/>
</dbReference>
<keyword evidence="4 10" id="KW-0812">Transmembrane</keyword>
<dbReference type="OrthoDB" id="9764669at2"/>
<dbReference type="Gene3D" id="2.170.130.10">
    <property type="entry name" value="TonB-dependent receptor, plug domain"/>
    <property type="match status" value="1"/>
</dbReference>
<keyword evidence="16" id="KW-1185">Reference proteome</keyword>